<gene>
    <name evidence="1" type="ordered locus">XBJ1_3064</name>
</gene>
<name>D3V8M6_XENBS</name>
<dbReference type="AlphaFoldDB" id="D3V8M6"/>
<dbReference type="Proteomes" id="UP000002045">
    <property type="component" value="Chromosome"/>
</dbReference>
<proteinExistence type="predicted"/>
<reference evidence="1 2" key="1">
    <citation type="journal article" date="2011" name="PLoS ONE">
        <title>The entomopathogenic bacterial endosymbionts xenorhabdus and photorhabdus: convergent lifestyles from divergent genomes.</title>
        <authorList>
            <person name="Chaston J.M."/>
            <person name="Suen G."/>
            <person name="Tucker S.L."/>
            <person name="Andersen A.W."/>
            <person name="Bhasin A."/>
            <person name="Bode E."/>
            <person name="Bode H.B."/>
            <person name="Brachmann A.O."/>
            <person name="Cowles C.E."/>
            <person name="Cowles K.N."/>
            <person name="Darby C."/>
            <person name="de Leon L."/>
            <person name="Drace K."/>
            <person name="Du Z."/>
            <person name="Givaudan A."/>
            <person name="Herbert Tran E.E."/>
            <person name="Jewell K.A."/>
            <person name="Knack J.J."/>
            <person name="Krasomil-Osterfeld K.C."/>
            <person name="Kukor R."/>
            <person name="Lanois A."/>
            <person name="Latreille P."/>
            <person name="Leimgruber N.K."/>
            <person name="Lipke C.M."/>
            <person name="Liu R."/>
            <person name="Lu X."/>
            <person name="Martens E.C."/>
            <person name="Marri P.R."/>
            <person name="Medigue C."/>
            <person name="Menard M.L."/>
            <person name="Miller N.M."/>
            <person name="Morales-Soto N."/>
            <person name="Norton S."/>
            <person name="Ogier J.C."/>
            <person name="Orchard S.S."/>
            <person name="Park D."/>
            <person name="Park Y."/>
            <person name="Qurollo B.A."/>
            <person name="Sugar D.R."/>
            <person name="Richards G.R."/>
            <person name="Rouy Z."/>
            <person name="Slominski B."/>
            <person name="Slominski K."/>
            <person name="Snyder H."/>
            <person name="Tjaden B.C."/>
            <person name="van der Hoeven R."/>
            <person name="Welch R.D."/>
            <person name="Wheeler C."/>
            <person name="Xiang B."/>
            <person name="Barbazuk B."/>
            <person name="Gaudriault S."/>
            <person name="Goodner B."/>
            <person name="Slater S.C."/>
            <person name="Forst S."/>
            <person name="Goldman B.S."/>
            <person name="Goodrich-Blair H."/>
        </authorList>
    </citation>
    <scope>NUCLEOTIDE SEQUENCE [LARGE SCALE GENOMIC DNA]</scope>
    <source>
        <strain evidence="1 2">SS-2004</strain>
    </source>
</reference>
<evidence type="ECO:0000313" key="2">
    <source>
        <dbReference type="Proteomes" id="UP000002045"/>
    </source>
</evidence>
<protein>
    <submittedName>
        <fullName evidence="1">Dynein heavy chain (DYHC)</fullName>
    </submittedName>
</protein>
<dbReference type="KEGG" id="xbo:XBJ1_3064"/>
<evidence type="ECO:0000313" key="1">
    <source>
        <dbReference type="EMBL" id="CBJ82188.1"/>
    </source>
</evidence>
<dbReference type="EMBL" id="FN667741">
    <property type="protein sequence ID" value="CBJ82188.1"/>
    <property type="molecule type" value="Genomic_DNA"/>
</dbReference>
<organism evidence="1 2">
    <name type="scientific">Xenorhabdus bovienii (strain SS-2004)</name>
    <name type="common">Xenorhabdus nematophila subsp. bovienii</name>
    <dbReference type="NCBI Taxonomy" id="406818"/>
    <lineage>
        <taxon>Bacteria</taxon>
        <taxon>Pseudomonadati</taxon>
        <taxon>Pseudomonadota</taxon>
        <taxon>Gammaproteobacteria</taxon>
        <taxon>Enterobacterales</taxon>
        <taxon>Morganellaceae</taxon>
        <taxon>Xenorhabdus</taxon>
    </lineage>
</organism>
<sequence length="48" mass="5695">MQGHVIKLLYTQLHKRVLQTMLAHRRQAAYLHLARKPTIKVIPYSTRN</sequence>
<dbReference type="HOGENOM" id="CLU_216531_0_0_6"/>
<accession>D3V8M6</accession>